<dbReference type="Pfam" id="PF13416">
    <property type="entry name" value="SBP_bac_8"/>
    <property type="match status" value="1"/>
</dbReference>
<keyword evidence="3" id="KW-0479">Metal-binding</keyword>
<dbReference type="EMBL" id="SLXD01000009">
    <property type="protein sequence ID" value="TCP01523.1"/>
    <property type="molecule type" value="Genomic_DNA"/>
</dbReference>
<dbReference type="InterPro" id="IPR026045">
    <property type="entry name" value="Ferric-bd"/>
</dbReference>
<dbReference type="PANTHER" id="PTHR30006:SF15">
    <property type="entry name" value="IRON-UTILIZATION PERIPLASMIC PROTEIN"/>
    <property type="match status" value="1"/>
</dbReference>
<reference evidence="5 6" key="1">
    <citation type="submission" date="2019-03" db="EMBL/GenBank/DDBJ databases">
        <title>Genomic Encyclopedia of Type Strains, Phase IV (KMG-IV): sequencing the most valuable type-strain genomes for metagenomic binning, comparative biology and taxonomic classification.</title>
        <authorList>
            <person name="Goeker M."/>
        </authorList>
    </citation>
    <scope>NUCLEOTIDE SEQUENCE [LARGE SCALE GENOMIC DNA]</scope>
    <source>
        <strain evidence="5 6">DSM 1709</strain>
    </source>
</reference>
<feature type="binding site" evidence="3">
    <location>
        <position position="225"/>
    </location>
    <ligand>
        <name>Fe cation</name>
        <dbReference type="ChEBI" id="CHEBI:24875"/>
    </ligand>
</feature>
<dbReference type="InterPro" id="IPR006059">
    <property type="entry name" value="SBP"/>
</dbReference>
<dbReference type="GeneID" id="99685952"/>
<comment type="similarity">
    <text evidence="1">Belongs to the bacterial solute-binding protein 1 family.</text>
</comment>
<dbReference type="SUPFAM" id="SSF53850">
    <property type="entry name" value="Periplasmic binding protein-like II"/>
    <property type="match status" value="1"/>
</dbReference>
<proteinExistence type="inferred from homology"/>
<feature type="binding site" evidence="3">
    <location>
        <position position="224"/>
    </location>
    <ligand>
        <name>Fe cation</name>
        <dbReference type="ChEBI" id="CHEBI:24875"/>
    </ligand>
</feature>
<evidence type="ECO:0000256" key="4">
    <source>
        <dbReference type="SAM" id="SignalP"/>
    </source>
</evidence>
<dbReference type="PANTHER" id="PTHR30006">
    <property type="entry name" value="THIAMINE-BINDING PERIPLASMIC PROTEIN-RELATED"/>
    <property type="match status" value="1"/>
</dbReference>
<accession>A0A4R2MQ81</accession>
<dbReference type="PIRSF" id="PIRSF002825">
    <property type="entry name" value="CfbpA"/>
    <property type="match status" value="1"/>
</dbReference>
<feature type="signal peptide" evidence="4">
    <location>
        <begin position="1"/>
        <end position="23"/>
    </location>
</feature>
<gene>
    <name evidence="5" type="ORF">EV684_109162</name>
</gene>
<protein>
    <submittedName>
        <fullName evidence="5">Iron(III) transport system substrate-binding protein</fullName>
    </submittedName>
</protein>
<feature type="chain" id="PRO_5020437968" evidence="4">
    <location>
        <begin position="24"/>
        <end position="341"/>
    </location>
</feature>
<keyword evidence="3" id="KW-0408">Iron</keyword>
<dbReference type="Proteomes" id="UP000295106">
    <property type="component" value="Unassembled WGS sequence"/>
</dbReference>
<dbReference type="Gene3D" id="3.40.190.10">
    <property type="entry name" value="Periplasmic binding protein-like II"/>
    <property type="match status" value="2"/>
</dbReference>
<evidence type="ECO:0000313" key="5">
    <source>
        <dbReference type="EMBL" id="TCP01523.1"/>
    </source>
</evidence>
<keyword evidence="2 4" id="KW-0732">Signal</keyword>
<evidence type="ECO:0000313" key="6">
    <source>
        <dbReference type="Proteomes" id="UP000295106"/>
    </source>
</evidence>
<comment type="caution">
    <text evidence="5">The sequence shown here is derived from an EMBL/GenBank/DDBJ whole genome shotgun (WGS) entry which is preliminary data.</text>
</comment>
<sequence length="341" mass="36945">MKNWKTTLAVGAVALAAAGQALAQAAPQPVTVYSSRIEQLLKPTLDRYTQETGVRINLLTDRGGSLTERLAAEGASSPADVLITVDMGNLWNAAERGLLRKLQSPTLDANVPASLRDPGSRWWGLSQRERTIFYAAGKVQPSQLSTYEDLALPKWKGKLCLRTGKQTYTQSLVAMMIAKHGEARAEEIVRGWVANLATDVFTNDNSLLKAIEAGQCEVGIANTYYYGRILAREPDFNAKVKLFWANQGAGEGGAHVNLSGGGVTTHARNPEGGRKLLEWLSSQGVQRDYTHGTFESPINPKAEADPIVQAWGTFKASPLNAADIGSRQAAAIRLLDRVGYR</sequence>
<dbReference type="GO" id="GO:0030288">
    <property type="term" value="C:outer membrane-bounded periplasmic space"/>
    <property type="evidence" value="ECO:0007669"/>
    <property type="project" value="TreeGrafter"/>
</dbReference>
<dbReference type="GO" id="GO:0046872">
    <property type="term" value="F:metal ion binding"/>
    <property type="evidence" value="ECO:0007669"/>
    <property type="project" value="UniProtKB-KW"/>
</dbReference>
<dbReference type="OrthoDB" id="9769567at2"/>
<organism evidence="5 6">
    <name type="scientific">Rubrivivax gelatinosus</name>
    <name type="common">Rhodocyclus gelatinosus</name>
    <name type="synonym">Rhodopseudomonas gelatinosa</name>
    <dbReference type="NCBI Taxonomy" id="28068"/>
    <lineage>
        <taxon>Bacteria</taxon>
        <taxon>Pseudomonadati</taxon>
        <taxon>Pseudomonadota</taxon>
        <taxon>Betaproteobacteria</taxon>
        <taxon>Burkholderiales</taxon>
        <taxon>Sphaerotilaceae</taxon>
        <taxon>Rubrivivax</taxon>
    </lineage>
</organism>
<dbReference type="RefSeq" id="WP_132648113.1">
    <property type="nucleotide sequence ID" value="NZ_CP181386.1"/>
</dbReference>
<evidence type="ECO:0000256" key="3">
    <source>
        <dbReference type="PIRSR" id="PIRSR002825-1"/>
    </source>
</evidence>
<dbReference type="AlphaFoldDB" id="A0A4R2MQ81"/>
<evidence type="ECO:0000256" key="1">
    <source>
        <dbReference type="ARBA" id="ARBA00008520"/>
    </source>
</evidence>
<name>A0A4R2MQ81_RUBGE</name>
<evidence type="ECO:0000256" key="2">
    <source>
        <dbReference type="ARBA" id="ARBA00022729"/>
    </source>
</evidence>